<keyword evidence="2" id="KW-0503">Monooxygenase</keyword>
<dbReference type="SUPFAM" id="SSF54909">
    <property type="entry name" value="Dimeric alpha+beta barrel"/>
    <property type="match status" value="1"/>
</dbReference>
<sequence>MRSSIMSQTVHITAVVTVPAEHAAAAEAAFAACVVASRKEEACRHYVISKDIEKAGRFVANEVWASEAGFEAHLAAPHFKVLGDALAKCGAQAEIMKVQPLDEAADAA</sequence>
<dbReference type="InterPro" id="IPR011008">
    <property type="entry name" value="Dimeric_a/b-barrel"/>
</dbReference>
<comment type="caution">
    <text evidence="2">The sequence shown here is derived from an EMBL/GenBank/DDBJ whole genome shotgun (WGS) entry which is preliminary data.</text>
</comment>
<dbReference type="InterPro" id="IPR007138">
    <property type="entry name" value="ABM_dom"/>
</dbReference>
<reference evidence="2" key="1">
    <citation type="submission" date="2020-04" db="EMBL/GenBank/DDBJ databases">
        <authorList>
            <person name="Sombolestani A."/>
        </authorList>
    </citation>
    <scope>NUCLEOTIDE SEQUENCE</scope>
    <source>
        <strain evidence="2">LMG1408</strain>
    </source>
</reference>
<reference evidence="2" key="2">
    <citation type="submission" date="2023-10" db="EMBL/GenBank/DDBJ databases">
        <title>Description of novel Gluconobacter species.</title>
        <authorList>
            <person name="Cleenwerck I."/>
            <person name="Cnockaert M."/>
            <person name="Borremans W."/>
            <person name="Wieme A.D."/>
            <person name="De Vuyst L."/>
            <person name="Vandamme P."/>
        </authorList>
    </citation>
    <scope>NUCLEOTIDE SEQUENCE</scope>
    <source>
        <strain evidence="2">LMG1408</strain>
    </source>
</reference>
<evidence type="ECO:0000313" key="2">
    <source>
        <dbReference type="EMBL" id="MBF0855995.1"/>
    </source>
</evidence>
<dbReference type="EMBL" id="JABCQL010000007">
    <property type="protein sequence ID" value="MBF0855995.1"/>
    <property type="molecule type" value="Genomic_DNA"/>
</dbReference>
<gene>
    <name evidence="2" type="ORF">HKD20_05595</name>
</gene>
<dbReference type="AlphaFoldDB" id="A0AB35AM24"/>
<accession>A0AB35AM24</accession>
<dbReference type="PANTHER" id="PTHR33336">
    <property type="entry name" value="QUINOL MONOOXYGENASE YGIN-RELATED"/>
    <property type="match status" value="1"/>
</dbReference>
<dbReference type="Gene3D" id="3.30.70.100">
    <property type="match status" value="1"/>
</dbReference>
<proteinExistence type="predicted"/>
<evidence type="ECO:0000259" key="1">
    <source>
        <dbReference type="PROSITE" id="PS51725"/>
    </source>
</evidence>
<dbReference type="PROSITE" id="PS51725">
    <property type="entry name" value="ABM"/>
    <property type="match status" value="1"/>
</dbReference>
<dbReference type="InterPro" id="IPR050744">
    <property type="entry name" value="AI-2_Isomerase_LsrG"/>
</dbReference>
<dbReference type="GO" id="GO:0004497">
    <property type="term" value="F:monooxygenase activity"/>
    <property type="evidence" value="ECO:0007669"/>
    <property type="project" value="UniProtKB-KW"/>
</dbReference>
<keyword evidence="2" id="KW-0560">Oxidoreductase</keyword>
<name>A0AB35AM24_GLUOY</name>
<dbReference type="Proteomes" id="UP000603665">
    <property type="component" value="Unassembled WGS sequence"/>
</dbReference>
<dbReference type="PANTHER" id="PTHR33336:SF3">
    <property type="entry name" value="ABM DOMAIN-CONTAINING PROTEIN"/>
    <property type="match status" value="1"/>
</dbReference>
<organism evidence="2 3">
    <name type="scientific">Gluconobacter oxydans</name>
    <name type="common">Gluconobacter suboxydans</name>
    <dbReference type="NCBI Taxonomy" id="442"/>
    <lineage>
        <taxon>Bacteria</taxon>
        <taxon>Pseudomonadati</taxon>
        <taxon>Pseudomonadota</taxon>
        <taxon>Alphaproteobacteria</taxon>
        <taxon>Acetobacterales</taxon>
        <taxon>Acetobacteraceae</taxon>
        <taxon>Gluconobacter</taxon>
    </lineage>
</organism>
<feature type="domain" description="ABM" evidence="1">
    <location>
        <begin position="10"/>
        <end position="98"/>
    </location>
</feature>
<protein>
    <submittedName>
        <fullName evidence="2">Antibiotic biosynthesis monooxygenase</fullName>
    </submittedName>
</protein>
<evidence type="ECO:0000313" key="3">
    <source>
        <dbReference type="Proteomes" id="UP000603665"/>
    </source>
</evidence>
<dbReference type="Pfam" id="PF03992">
    <property type="entry name" value="ABM"/>
    <property type="match status" value="1"/>
</dbReference>